<proteinExistence type="predicted"/>
<reference evidence="1 2" key="1">
    <citation type="journal article" date="2017" name="Nat. Commun.">
        <title>Genome assembly with in vitro proximity ligation data and whole-genome triplication in lettuce.</title>
        <authorList>
            <person name="Reyes-Chin-Wo S."/>
            <person name="Wang Z."/>
            <person name="Yang X."/>
            <person name="Kozik A."/>
            <person name="Arikit S."/>
            <person name="Song C."/>
            <person name="Xia L."/>
            <person name="Froenicke L."/>
            <person name="Lavelle D.O."/>
            <person name="Truco M.J."/>
            <person name="Xia R."/>
            <person name="Zhu S."/>
            <person name="Xu C."/>
            <person name="Xu H."/>
            <person name="Xu X."/>
            <person name="Cox K."/>
            <person name="Korf I."/>
            <person name="Meyers B.C."/>
            <person name="Michelmore R.W."/>
        </authorList>
    </citation>
    <scope>NUCLEOTIDE SEQUENCE [LARGE SCALE GENOMIC DNA]</scope>
    <source>
        <strain evidence="2">cv. Salinas</strain>
        <tissue evidence="1">Seedlings</tissue>
    </source>
</reference>
<evidence type="ECO:0000313" key="2">
    <source>
        <dbReference type="Proteomes" id="UP000235145"/>
    </source>
</evidence>
<sequence>MDEFLLNKNNWFNEMYKMRDLWILAYFKECRFSGLMRTTSRSEAENYFYGLLSNLDLHLIEFSNHFYTALKGQIFIQRKKDHDSRYTKSDFKTGVRSKLWFILCFSRKMYFCVLDRKHLGVYGCIRVYGRKPIYGPRSPAHVSLVYI</sequence>
<comment type="caution">
    <text evidence="1">The sequence shown here is derived from an EMBL/GenBank/DDBJ whole genome shotgun (WGS) entry which is preliminary data.</text>
</comment>
<evidence type="ECO:0000313" key="1">
    <source>
        <dbReference type="EMBL" id="KAJ0226742.1"/>
    </source>
</evidence>
<dbReference type="EMBL" id="NBSK02000001">
    <property type="protein sequence ID" value="KAJ0226742.1"/>
    <property type="molecule type" value="Genomic_DNA"/>
</dbReference>
<keyword evidence="2" id="KW-1185">Reference proteome</keyword>
<dbReference type="Proteomes" id="UP000235145">
    <property type="component" value="Unassembled WGS sequence"/>
</dbReference>
<accession>A0A9R1XY56</accession>
<dbReference type="PANTHER" id="PTHR47718:SF17">
    <property type="entry name" value="PROTEIN FAR1-RELATED SEQUENCE 5-LIKE"/>
    <property type="match status" value="1"/>
</dbReference>
<gene>
    <name evidence="1" type="ORF">LSAT_V11C100041130</name>
</gene>
<protein>
    <recommendedName>
        <fullName evidence="3">Protein FAR1-RELATED SEQUENCE</fullName>
    </recommendedName>
</protein>
<dbReference type="PANTHER" id="PTHR47718">
    <property type="entry name" value="OS01G0519700 PROTEIN"/>
    <property type="match status" value="1"/>
</dbReference>
<organism evidence="1 2">
    <name type="scientific">Lactuca sativa</name>
    <name type="common">Garden lettuce</name>
    <dbReference type="NCBI Taxonomy" id="4236"/>
    <lineage>
        <taxon>Eukaryota</taxon>
        <taxon>Viridiplantae</taxon>
        <taxon>Streptophyta</taxon>
        <taxon>Embryophyta</taxon>
        <taxon>Tracheophyta</taxon>
        <taxon>Spermatophyta</taxon>
        <taxon>Magnoliopsida</taxon>
        <taxon>eudicotyledons</taxon>
        <taxon>Gunneridae</taxon>
        <taxon>Pentapetalae</taxon>
        <taxon>asterids</taxon>
        <taxon>campanulids</taxon>
        <taxon>Asterales</taxon>
        <taxon>Asteraceae</taxon>
        <taxon>Cichorioideae</taxon>
        <taxon>Cichorieae</taxon>
        <taxon>Lactucinae</taxon>
        <taxon>Lactuca</taxon>
    </lineage>
</organism>
<name>A0A9R1XY56_LACSA</name>
<evidence type="ECO:0008006" key="3">
    <source>
        <dbReference type="Google" id="ProtNLM"/>
    </source>
</evidence>
<dbReference type="AlphaFoldDB" id="A0A9R1XY56"/>